<name>A0A923MBQ7_9BURK</name>
<gene>
    <name evidence="1" type="ORF">H8R02_22555</name>
</gene>
<proteinExistence type="predicted"/>
<accession>A0A923MBQ7</accession>
<comment type="caution">
    <text evidence="1">The sequence shown here is derived from an EMBL/GenBank/DDBJ whole genome shotgun (WGS) entry which is preliminary data.</text>
</comment>
<dbReference type="Proteomes" id="UP000596827">
    <property type="component" value="Unassembled WGS sequence"/>
</dbReference>
<dbReference type="EMBL" id="JACORU010000010">
    <property type="protein sequence ID" value="MBC5767266.1"/>
    <property type="molecule type" value="Genomic_DNA"/>
</dbReference>
<protein>
    <submittedName>
        <fullName evidence="1">Uncharacterized protein</fullName>
    </submittedName>
</protein>
<dbReference type="AlphaFoldDB" id="A0A923MBQ7"/>
<organism evidence="1 2">
    <name type="scientific">Ramlibacter albus</name>
    <dbReference type="NCBI Taxonomy" id="2079448"/>
    <lineage>
        <taxon>Bacteria</taxon>
        <taxon>Pseudomonadati</taxon>
        <taxon>Pseudomonadota</taxon>
        <taxon>Betaproteobacteria</taxon>
        <taxon>Burkholderiales</taxon>
        <taxon>Comamonadaceae</taxon>
        <taxon>Ramlibacter</taxon>
    </lineage>
</organism>
<dbReference type="RefSeq" id="WP_187083757.1">
    <property type="nucleotide sequence ID" value="NZ_JACORU010000010.1"/>
</dbReference>
<sequence>MTDEVAYADTEVQALQQQCRALVASVMAVRAAARAGQYDEGACAYREAVARGTCIRVALAGRGTWSREGHIAFVTALVLQLATEGMLSYFHPA</sequence>
<keyword evidence="2" id="KW-1185">Reference proteome</keyword>
<reference evidence="1" key="1">
    <citation type="submission" date="2020-08" db="EMBL/GenBank/DDBJ databases">
        <title>Ramlibacter sp. GTP1 16S ribosomal RNA gene genome sequencing and assembly.</title>
        <authorList>
            <person name="Kang M."/>
        </authorList>
    </citation>
    <scope>NUCLEOTIDE SEQUENCE</scope>
    <source>
        <strain evidence="1">GTP1</strain>
    </source>
</reference>
<evidence type="ECO:0000313" key="2">
    <source>
        <dbReference type="Proteomes" id="UP000596827"/>
    </source>
</evidence>
<evidence type="ECO:0000313" key="1">
    <source>
        <dbReference type="EMBL" id="MBC5767266.1"/>
    </source>
</evidence>